<accession>A0ACC1DGT8</accession>
<dbReference type="EMBL" id="CM034388">
    <property type="protein sequence ID" value="KAJ0183066.1"/>
    <property type="molecule type" value="Genomic_DNA"/>
</dbReference>
<gene>
    <name evidence="1" type="ORF">K1T71_001042</name>
</gene>
<evidence type="ECO:0000313" key="2">
    <source>
        <dbReference type="Proteomes" id="UP000824533"/>
    </source>
</evidence>
<reference evidence="1 2" key="1">
    <citation type="journal article" date="2021" name="Front. Genet.">
        <title>Chromosome-Level Genome Assembly Reveals Significant Gene Expansion in the Toll and IMD Signaling Pathways of Dendrolimus kikuchii.</title>
        <authorList>
            <person name="Zhou J."/>
            <person name="Wu P."/>
            <person name="Xiong Z."/>
            <person name="Liu N."/>
            <person name="Zhao N."/>
            <person name="Ji M."/>
            <person name="Qiu Y."/>
            <person name="Yang B."/>
        </authorList>
    </citation>
    <scope>NUCLEOTIDE SEQUENCE [LARGE SCALE GENOMIC DNA]</scope>
    <source>
        <strain evidence="1">Ann1</strain>
    </source>
</reference>
<organism evidence="1 2">
    <name type="scientific">Dendrolimus kikuchii</name>
    <dbReference type="NCBI Taxonomy" id="765133"/>
    <lineage>
        <taxon>Eukaryota</taxon>
        <taxon>Metazoa</taxon>
        <taxon>Ecdysozoa</taxon>
        <taxon>Arthropoda</taxon>
        <taxon>Hexapoda</taxon>
        <taxon>Insecta</taxon>
        <taxon>Pterygota</taxon>
        <taxon>Neoptera</taxon>
        <taxon>Endopterygota</taxon>
        <taxon>Lepidoptera</taxon>
        <taxon>Glossata</taxon>
        <taxon>Ditrysia</taxon>
        <taxon>Bombycoidea</taxon>
        <taxon>Lasiocampidae</taxon>
        <taxon>Dendrolimus</taxon>
    </lineage>
</organism>
<protein>
    <submittedName>
        <fullName evidence="1">Uncharacterized protein</fullName>
    </submittedName>
</protein>
<keyword evidence="2" id="KW-1185">Reference proteome</keyword>
<comment type="caution">
    <text evidence="1">The sequence shown here is derived from an EMBL/GenBank/DDBJ whole genome shotgun (WGS) entry which is preliminary data.</text>
</comment>
<evidence type="ECO:0000313" key="1">
    <source>
        <dbReference type="EMBL" id="KAJ0183066.1"/>
    </source>
</evidence>
<sequence>MNTTAIFSSEHSWSRRSSTETVFSIQGKETDLAADTSDTEGSVTGSNVEYEPVTEPEDDGPVDDDTSAQSDNDIIATKVIEVSVGDDGELQLADSEQTDSYESDSEIDLHDYWYCAQCRAKNNNPLYRYCQKCFKVRKNFFPPRPKRKRRDTRLDPEVIPTTLSQDSGVETLNSQESQLDSGEGCSQSISQEIPGRSLKRRIEFPQSRSKRRRLSETDSDSDTSKTSDQIKPLMKTVSDPSITIDDVDVKLTKRVIADSIKEKLESSDLCVICISEPKSGVFVHVHGCCLPISTSNSLDINNGLLSFNQSCLKDVDTNEKIVLPSAEDVAAEKTQKSLFDGIEKFDASRLKHTETQEKNPLPDKDVVAAEKAHQNLLEGVEHFDKAQMKHTTTEEKNPLPPIEAIEAEKEKNKFLNGIENFDPTKLKHTKTCEKNPLPTKDIIEQEKTA</sequence>
<name>A0ACC1DGT8_9NEOP</name>
<proteinExistence type="predicted"/>
<dbReference type="Proteomes" id="UP000824533">
    <property type="component" value="Linkage Group LG02"/>
</dbReference>